<reference evidence="1" key="1">
    <citation type="journal article" date="2015" name="Nature">
        <title>Complex archaea that bridge the gap between prokaryotes and eukaryotes.</title>
        <authorList>
            <person name="Spang A."/>
            <person name="Saw J.H."/>
            <person name="Jorgensen S.L."/>
            <person name="Zaremba-Niedzwiedzka K."/>
            <person name="Martijn J."/>
            <person name="Lind A.E."/>
            <person name="van Eijk R."/>
            <person name="Schleper C."/>
            <person name="Guy L."/>
            <person name="Ettema T.J."/>
        </authorList>
    </citation>
    <scope>NUCLEOTIDE SEQUENCE</scope>
</reference>
<sequence>MVDTKGSALTVITALEDADKIYIIDLTGPSSKAISAANIRNDILDKKFTAAEGFLRKIAGGSYVAIKSNLAATVDPTANEDSGDGYAVGSIWINTTTPKIFQCVTAAVGAADWNQIDITSGGSGGTVTTVKHDGSQQG</sequence>
<dbReference type="EMBL" id="LAZR01061721">
    <property type="protein sequence ID" value="KKK63009.1"/>
    <property type="molecule type" value="Genomic_DNA"/>
</dbReference>
<name>A0A0F8Z9A5_9ZZZZ</name>
<comment type="caution">
    <text evidence="1">The sequence shown here is derived from an EMBL/GenBank/DDBJ whole genome shotgun (WGS) entry which is preliminary data.</text>
</comment>
<evidence type="ECO:0000313" key="1">
    <source>
        <dbReference type="EMBL" id="KKK63009.1"/>
    </source>
</evidence>
<proteinExistence type="predicted"/>
<accession>A0A0F8Z9A5</accession>
<organism evidence="1">
    <name type="scientific">marine sediment metagenome</name>
    <dbReference type="NCBI Taxonomy" id="412755"/>
    <lineage>
        <taxon>unclassified sequences</taxon>
        <taxon>metagenomes</taxon>
        <taxon>ecological metagenomes</taxon>
    </lineage>
</organism>
<dbReference type="AlphaFoldDB" id="A0A0F8Z9A5"/>
<protein>
    <submittedName>
        <fullName evidence="1">Uncharacterized protein</fullName>
    </submittedName>
</protein>
<feature type="non-terminal residue" evidence="1">
    <location>
        <position position="138"/>
    </location>
</feature>
<gene>
    <name evidence="1" type="ORF">LCGC14_2998600</name>
</gene>